<dbReference type="InterPro" id="IPR046668">
    <property type="entry name" value="DUF6538"/>
</dbReference>
<dbReference type="InterPro" id="IPR013762">
    <property type="entry name" value="Integrase-like_cat_sf"/>
</dbReference>
<gene>
    <name evidence="7" type="ORF">HNW77_01835</name>
</gene>
<dbReference type="Pfam" id="PF20172">
    <property type="entry name" value="DUF6538"/>
    <property type="match status" value="1"/>
</dbReference>
<dbReference type="RefSeq" id="WP_172154850.1">
    <property type="nucleotide sequence ID" value="NZ_JABJWC010000003.1"/>
</dbReference>
<dbReference type="SUPFAM" id="SSF56349">
    <property type="entry name" value="DNA breaking-rejoining enzymes"/>
    <property type="match status" value="1"/>
</dbReference>
<dbReference type="Pfam" id="PF00589">
    <property type="entry name" value="Phage_integrase"/>
    <property type="match status" value="1"/>
</dbReference>
<evidence type="ECO:0000256" key="5">
    <source>
        <dbReference type="SAM" id="MobiDB-lite"/>
    </source>
</evidence>
<evidence type="ECO:0000256" key="4">
    <source>
        <dbReference type="ARBA" id="ARBA00023172"/>
    </source>
</evidence>
<evidence type="ECO:0000313" key="8">
    <source>
        <dbReference type="Proteomes" id="UP000623090"/>
    </source>
</evidence>
<keyword evidence="3" id="KW-0238">DNA-binding</keyword>
<dbReference type="InterPro" id="IPR002104">
    <property type="entry name" value="Integrase_catalytic"/>
</dbReference>
<dbReference type="PANTHER" id="PTHR30349">
    <property type="entry name" value="PHAGE INTEGRASE-RELATED"/>
    <property type="match status" value="1"/>
</dbReference>
<keyword evidence="2" id="KW-0229">DNA integration</keyword>
<keyword evidence="8" id="KW-1185">Reference proteome</keyword>
<protein>
    <submittedName>
        <fullName evidence="7">Tyrosine-type recombinase/integrase</fullName>
    </submittedName>
</protein>
<feature type="region of interest" description="Disordered" evidence="5">
    <location>
        <begin position="87"/>
        <end position="118"/>
    </location>
</feature>
<reference evidence="7 8" key="1">
    <citation type="journal article" date="2020" name="Microorganisms">
        <title>Description of Komagataeibacter melaceti sp. nov. and Komagataeibacter melomenusus sp. nov. Isolated from Apple Cider Vinegar.</title>
        <authorList>
            <person name="Maric L."/>
            <person name="Cleenwerck I."/>
            <person name="Accetto T."/>
            <person name="Vandamme P."/>
            <person name="Trcek J."/>
        </authorList>
    </citation>
    <scope>NUCLEOTIDE SEQUENCE [LARGE SCALE GENOMIC DNA]</scope>
    <source>
        <strain evidence="7 8">AV436</strain>
    </source>
</reference>
<dbReference type="PROSITE" id="PS51898">
    <property type="entry name" value="TYR_RECOMBINASE"/>
    <property type="match status" value="1"/>
</dbReference>
<dbReference type="Gene3D" id="1.10.443.10">
    <property type="entry name" value="Intergrase catalytic core"/>
    <property type="match status" value="1"/>
</dbReference>
<evidence type="ECO:0000256" key="3">
    <source>
        <dbReference type="ARBA" id="ARBA00023125"/>
    </source>
</evidence>
<dbReference type="EMBL" id="JABJWC010000003">
    <property type="protein sequence ID" value="NPC65165.1"/>
    <property type="molecule type" value="Genomic_DNA"/>
</dbReference>
<dbReference type="InterPro" id="IPR050090">
    <property type="entry name" value="Tyrosine_recombinase_XerCD"/>
</dbReference>
<evidence type="ECO:0000313" key="7">
    <source>
        <dbReference type="EMBL" id="NPC65165.1"/>
    </source>
</evidence>
<name>A0ABX2ABR5_9PROT</name>
<dbReference type="PANTHER" id="PTHR30349:SF41">
    <property type="entry name" value="INTEGRASE_RECOMBINASE PROTEIN MJ0367-RELATED"/>
    <property type="match status" value="1"/>
</dbReference>
<proteinExistence type="inferred from homology"/>
<evidence type="ECO:0000256" key="1">
    <source>
        <dbReference type="ARBA" id="ARBA00008857"/>
    </source>
</evidence>
<feature type="compositionally biased region" description="Polar residues" evidence="5">
    <location>
        <begin position="87"/>
        <end position="96"/>
    </location>
</feature>
<dbReference type="Proteomes" id="UP000623090">
    <property type="component" value="Unassembled WGS sequence"/>
</dbReference>
<organism evidence="7 8">
    <name type="scientific">Komagataeibacter melomenusus</name>
    <dbReference type="NCBI Taxonomy" id="2766578"/>
    <lineage>
        <taxon>Bacteria</taxon>
        <taxon>Pseudomonadati</taxon>
        <taxon>Pseudomonadota</taxon>
        <taxon>Alphaproteobacteria</taxon>
        <taxon>Acetobacterales</taxon>
        <taxon>Acetobacteraceae</taxon>
        <taxon>Komagataeibacter</taxon>
    </lineage>
</organism>
<comment type="similarity">
    <text evidence="1">Belongs to the 'phage' integrase family.</text>
</comment>
<keyword evidence="4" id="KW-0233">DNA recombination</keyword>
<evidence type="ECO:0000259" key="6">
    <source>
        <dbReference type="PROSITE" id="PS51898"/>
    </source>
</evidence>
<comment type="caution">
    <text evidence="7">The sequence shown here is derived from an EMBL/GenBank/DDBJ whole genome shotgun (WGS) entry which is preliminary data.</text>
</comment>
<feature type="domain" description="Tyr recombinase" evidence="6">
    <location>
        <begin position="247"/>
        <end position="443"/>
    </location>
</feature>
<accession>A0ABX2ABR5</accession>
<sequence>MLRVRGTTYHFRRIVPPTLRAALNRREIWISLKTGYQNEVRKRASLLHARTTELFMQVHSALVEPDALSRLEGLRIALRDLQSVNMPSSAQETGSVPVSAPMPKPQRQSKQAKTPKAQPLMLSGALKRFVLDNPHASADTKKATQRAVEPFLQAFGDAPVSIIGGEKAGAFRDLLFSLPASLGKRKSSLTLEEEALRAREEGLPILSGKSAKNHMMRLSALWNQPHQREQVIRNPWTGWNFDNGQKTIRRSWTTKELALLASASWHSTSVPEETFRLVTLIAAYSGMRLGEICALRKEDLQNIDGIPCFMVRPHSDDGWSPKTEAGIRIIPIHSKLIEAGLPALKNVADKPYLIPGLETSKQGVRGAAMGRAFSLLKTRIGLPAEIIFHSFRHTVSTQLRNAKADIREIWIDRLLGHEATHKSQGTTTYLTGISTANLKQTIEAISYPERAFKKGTF</sequence>
<evidence type="ECO:0000256" key="2">
    <source>
        <dbReference type="ARBA" id="ARBA00022908"/>
    </source>
</evidence>
<dbReference type="InterPro" id="IPR011010">
    <property type="entry name" value="DNA_brk_join_enz"/>
</dbReference>